<comment type="similarity">
    <text evidence="1">Belongs to the glycosyl hydrolase 31 family.</text>
</comment>
<feature type="domain" description="Glycosyl hydrolase family 31 C-terminal" evidence="6">
    <location>
        <begin position="893"/>
        <end position="986"/>
    </location>
</feature>
<keyword evidence="2" id="KW-0325">Glycoprotein</keyword>
<feature type="domain" description="Glycoside hydrolase family 31 TIM barrel" evidence="5">
    <location>
        <begin position="1419"/>
        <end position="1788"/>
    </location>
</feature>
<evidence type="ECO:0000256" key="1">
    <source>
        <dbReference type="ARBA" id="ARBA00007806"/>
    </source>
</evidence>
<keyword evidence="4" id="KW-0812">Transmembrane</keyword>
<evidence type="ECO:0000256" key="2">
    <source>
        <dbReference type="ARBA" id="ARBA00023180"/>
    </source>
</evidence>
<feature type="compositionally biased region" description="Low complexity" evidence="3">
    <location>
        <begin position="612"/>
        <end position="644"/>
    </location>
</feature>
<feature type="compositionally biased region" description="Low complexity" evidence="3">
    <location>
        <begin position="49"/>
        <end position="59"/>
    </location>
</feature>
<name>A0A078B944_STYLE</name>
<dbReference type="InterPro" id="IPR000322">
    <property type="entry name" value="Glyco_hydro_31_TIM"/>
</dbReference>
<feature type="region of interest" description="Disordered" evidence="3">
    <location>
        <begin position="1"/>
        <end position="64"/>
    </location>
</feature>
<feature type="transmembrane region" description="Helical" evidence="4">
    <location>
        <begin position="70"/>
        <end position="92"/>
    </location>
</feature>
<feature type="region of interest" description="Disordered" evidence="3">
    <location>
        <begin position="94"/>
        <end position="114"/>
    </location>
</feature>
<dbReference type="Gene3D" id="2.60.40.1760">
    <property type="entry name" value="glycosyl hydrolase (family 31)"/>
    <property type="match status" value="2"/>
</dbReference>
<proteinExistence type="inferred from homology"/>
<dbReference type="InterPro" id="IPR048395">
    <property type="entry name" value="Glyco_hydro_31_C"/>
</dbReference>
<keyword evidence="8" id="KW-1185">Reference proteome</keyword>
<dbReference type="InterPro" id="IPR017853">
    <property type="entry name" value="GH"/>
</dbReference>
<evidence type="ECO:0000256" key="4">
    <source>
        <dbReference type="SAM" id="Phobius"/>
    </source>
</evidence>
<dbReference type="SUPFAM" id="SSF51445">
    <property type="entry name" value="(Trans)glycosidases"/>
    <property type="match status" value="2"/>
</dbReference>
<dbReference type="CDD" id="cd14752">
    <property type="entry name" value="GH31_N"/>
    <property type="match status" value="2"/>
</dbReference>
<dbReference type="GO" id="GO:0004553">
    <property type="term" value="F:hydrolase activity, hydrolyzing O-glycosyl compounds"/>
    <property type="evidence" value="ECO:0007669"/>
    <property type="project" value="InterPro"/>
</dbReference>
<dbReference type="OrthoDB" id="1334205at2759"/>
<reference evidence="7 8" key="1">
    <citation type="submission" date="2014-06" db="EMBL/GenBank/DDBJ databases">
        <authorList>
            <person name="Swart Estienne"/>
        </authorList>
    </citation>
    <scope>NUCLEOTIDE SEQUENCE [LARGE SCALE GENOMIC DNA]</scope>
    <source>
        <strain evidence="7 8">130c</strain>
    </source>
</reference>
<keyword evidence="4" id="KW-1133">Transmembrane helix</keyword>
<dbReference type="GO" id="GO:0005975">
    <property type="term" value="P:carbohydrate metabolic process"/>
    <property type="evidence" value="ECO:0007669"/>
    <property type="project" value="InterPro"/>
</dbReference>
<evidence type="ECO:0000259" key="6">
    <source>
        <dbReference type="Pfam" id="PF21365"/>
    </source>
</evidence>
<feature type="compositionally biased region" description="Pro residues" evidence="3">
    <location>
        <begin position="99"/>
        <end position="110"/>
    </location>
</feature>
<dbReference type="Gene3D" id="3.20.20.80">
    <property type="entry name" value="Glycosidases"/>
    <property type="match status" value="2"/>
</dbReference>
<dbReference type="SUPFAM" id="SSF51011">
    <property type="entry name" value="Glycosyl hydrolase domain"/>
    <property type="match status" value="1"/>
</dbReference>
<sequence>MDTENSPSKDKSSSLLIDEQRMQLNFTENQPQRLTGQEEKSKSFAPMSNNQDNTQTKQQNDQKRKKRLKWGIIIGLILIAVILAIVLPLTLIKKDSDDPTPPPPPPPPDPFSYKEFNTFQIQNDSHYESTISSIKFSLKQNPLTEKHSFHKFSMEDENHLNYVKQKKAKSQQEVKDGQGFQGTLYKPINPKDVPTDVPNNKFTTEALFQIDLMDNYQARIFISDKDPNSNYTVSEKVFKRPVIAKEARLTQVGFNYNISTEEGFNFGFKNIYNQEDLLYTKNRKFFMSEKFSEIGFVLPTQRVFGIGQRHGSFMLKQGTYTLWSKGRDNSYEYQPEDNGLGGQSGPGVHPFVLCQTKNKDFMGIFFLATTMQTFEIIHFDGYDQTVLNYIQLGGSLEIYVFMRGTAQEIIQKYHTMIGFSAMPPYYALGFFQGSEGYSIDLWLADQPRNYAANDLPLEGIQVEQYNDQKDRIFTVSYDSFRRLPNMTRDLHATNQKVILGVYNYVAKPQYEQYSILDKARELGILIKSGNDTSKGKDLFTSPQKYKEDGYIPDMFHPNIVEFYQFGIKNLDTAIEYGIDGYLLKWNSLFSQYTGEKADTQKAETSENKETITESSQTQQSQFHDFKQTTYQQPQSQPPYQQEQESQFLLRQLDSAVQNEEQVGQFGTYQIDKDNQQAYSTYYLPIIPGFQGMGYLDNHSISLNATHYADQKDAAGASLFNTEFYLHNVNGHMQMKVMSDVLLNYQDYSNYGKRPLIYSESTFPGSGQYGGTWIGDIPVLWSSLRLVIGQVMSMNMFGIQNAVVDVCGDSGDHLDNGELCARWAQLGVFLPFVRDYFNGLYFNYTTNKTESGGSGELYYLKDDYLKMARSALYNRLQYNRYIYSQVYLSYRYGGSVVRPLFFDYPGDDNCFEDIEHTYMLGDSIKVSPVLKQGLKDGDEYEVYFPQGLWHDLNDYKSVIDTTKGGQTVNLKSSLAYTNIHLKGGKIIPFQLNTGSYKTTKDFETKLRTSFIIARDQSLKYAEGYVLIDDGISSASYAIKDDNSQDFTYWKLRYAEKSINFWVQEGDFQYNPPADYQIHLLEDIQILNADDLQDSDFACYLGLNLQPIALKKPYYNPATKILTIKPTIDHPDVKFNEIGFIKFGNSKIEQNFCDTNTFQYDGTKGTSDDQTVTYTLASRGGSMMKPLVAVFTLMDDQGTMNVEITTDEDFKSGNKILYRPPKDAVFNPDMSNLFPPKDKLTKKITDFIKFTEKPFSYAIYKNAADETTKLWRSDPTKFYFSDFFILDSGIFNMNPDNTAQPLIGMGERAGSLFYTDQNGAIHSRKTFDQANPIDDGLPPGRNMYGYQPLYAFQSNLKDTRDWFGVFDLSSYATDYIVYTDNGSKETQIHKIVIGGVISKYFFQGTKPDDLIKTYSKLVGFPTVPPLWAFGWQQCRFGYVTDQDWIDVYNNYTSPDIDLPLDTMWADIDYMDDYKLFTISQQSYSRLPKFVHQIKKDNRKFVPIMDAGVAVRLNQGYRALDKGIDNDVFIKQDNHKDYLTAGVWCGNAYFPDFFKPETVAWWKDNFDDLHTTQDLDFDGIWLDENEATNFCNGYCKPEERPDDSYRNKPFYVPGWRDLEDKALGVDGWHDSIQRREYDVHNLFPLMQTKATAEYLIEKRNLRPYVLTRSDFPGIGKYGHHWMGDNWSDMKYMKLSVDGIFSYNLFALPFMGSDICGFNGDATNELCTRWHILGSLYPFARNHNQNASKSQEPYRFSDPVKPGQTFQKFDKYYDVIRMALVNRYNFVKYYYTSFFQMAIEGGSFFKPLFYEYPLDMKSYLDINYNILLGDALKLSMETDNLDFMTKKSTRDYYFPQGRWCQVLPPVANPTTDCFDSPGGDKGVINLETKLESYWIHLRNGYMIPYQDATLNKVRKTFDLQNFYTDIYALPVSDNVPMTLSSTVSAVARGQLIFDDGISQINDDKNPHARFEFYMIASADKKTFQITITNTGKAVKGATPSNQETLGDVYILWAAKSGVAGIKTATINTADGKSAKVTVSIDPTSNTLRIPVSNADTKYLLWDIKSIDLA</sequence>
<dbReference type="Pfam" id="PF01055">
    <property type="entry name" value="Glyco_hydro_31_2nd"/>
    <property type="match status" value="2"/>
</dbReference>
<dbReference type="GO" id="GO:0030246">
    <property type="term" value="F:carbohydrate binding"/>
    <property type="evidence" value="ECO:0007669"/>
    <property type="project" value="InterPro"/>
</dbReference>
<feature type="compositionally biased region" description="Basic and acidic residues" evidence="3">
    <location>
        <begin position="596"/>
        <end position="611"/>
    </location>
</feature>
<dbReference type="PANTHER" id="PTHR22762:SF133">
    <property type="entry name" value="P-TYPE DOMAIN-CONTAINING PROTEIN"/>
    <property type="match status" value="1"/>
</dbReference>
<dbReference type="Gene3D" id="2.60.40.1180">
    <property type="entry name" value="Golgi alpha-mannosidase II"/>
    <property type="match status" value="2"/>
</dbReference>
<dbReference type="InParanoid" id="A0A078B944"/>
<keyword evidence="4" id="KW-0472">Membrane</keyword>
<evidence type="ECO:0000259" key="5">
    <source>
        <dbReference type="Pfam" id="PF01055"/>
    </source>
</evidence>
<dbReference type="EMBL" id="CCKQ01018152">
    <property type="protein sequence ID" value="CDW90083.1"/>
    <property type="molecule type" value="Genomic_DNA"/>
</dbReference>
<gene>
    <name evidence="7" type="primary">Contig2362.g2550</name>
    <name evidence="7" type="ORF">STYLEM_19223</name>
</gene>
<accession>A0A078B944</accession>
<feature type="compositionally biased region" description="Polar residues" evidence="3">
    <location>
        <begin position="22"/>
        <end position="35"/>
    </location>
</feature>
<dbReference type="PANTHER" id="PTHR22762">
    <property type="entry name" value="ALPHA-GLUCOSIDASE"/>
    <property type="match status" value="1"/>
</dbReference>
<evidence type="ECO:0000313" key="7">
    <source>
        <dbReference type="EMBL" id="CDW90083.1"/>
    </source>
</evidence>
<protein>
    <submittedName>
        <fullName evidence="7">Lysosomal alpha-glucosidase</fullName>
    </submittedName>
</protein>
<dbReference type="InterPro" id="IPR013780">
    <property type="entry name" value="Glyco_hydro_b"/>
</dbReference>
<evidence type="ECO:0000313" key="8">
    <source>
        <dbReference type="Proteomes" id="UP000039865"/>
    </source>
</evidence>
<dbReference type="InterPro" id="IPR011013">
    <property type="entry name" value="Gal_mutarotase_sf_dom"/>
</dbReference>
<dbReference type="Proteomes" id="UP000039865">
    <property type="component" value="Unassembled WGS sequence"/>
</dbReference>
<evidence type="ECO:0000256" key="3">
    <source>
        <dbReference type="SAM" id="MobiDB-lite"/>
    </source>
</evidence>
<feature type="region of interest" description="Disordered" evidence="3">
    <location>
        <begin position="596"/>
        <end position="644"/>
    </location>
</feature>
<dbReference type="SUPFAM" id="SSF74650">
    <property type="entry name" value="Galactose mutarotase-like"/>
    <property type="match status" value="1"/>
</dbReference>
<feature type="domain" description="Glycoside hydrolase family 31 TIM barrel" evidence="5">
    <location>
        <begin position="421"/>
        <end position="883"/>
    </location>
</feature>
<dbReference type="CDD" id="cd06602">
    <property type="entry name" value="GH31_MGAM_SI_GAA"/>
    <property type="match status" value="1"/>
</dbReference>
<organism evidence="7 8">
    <name type="scientific">Stylonychia lemnae</name>
    <name type="common">Ciliate</name>
    <dbReference type="NCBI Taxonomy" id="5949"/>
    <lineage>
        <taxon>Eukaryota</taxon>
        <taxon>Sar</taxon>
        <taxon>Alveolata</taxon>
        <taxon>Ciliophora</taxon>
        <taxon>Intramacronucleata</taxon>
        <taxon>Spirotrichea</taxon>
        <taxon>Stichotrichia</taxon>
        <taxon>Sporadotrichida</taxon>
        <taxon>Oxytrichidae</taxon>
        <taxon>Stylonychinae</taxon>
        <taxon>Stylonychia</taxon>
    </lineage>
</organism>
<dbReference type="Pfam" id="PF21365">
    <property type="entry name" value="Glyco_hydro_31_3rd"/>
    <property type="match status" value="1"/>
</dbReference>